<dbReference type="CDD" id="cd16482">
    <property type="entry name" value="RING-H2_UBR1-like"/>
    <property type="match status" value="1"/>
</dbReference>
<evidence type="ECO:0000256" key="3">
    <source>
        <dbReference type="ARBA" id="ARBA00022679"/>
    </source>
</evidence>
<evidence type="ECO:0000256" key="9">
    <source>
        <dbReference type="PROSITE-ProRule" id="PRU00508"/>
    </source>
</evidence>
<evidence type="ECO:0000256" key="7">
    <source>
        <dbReference type="ARBA" id="ARBA00022833"/>
    </source>
</evidence>
<dbReference type="GO" id="GO:0008270">
    <property type="term" value="F:zinc ion binding"/>
    <property type="evidence" value="ECO:0007669"/>
    <property type="project" value="UniProtKB-UniRule"/>
</dbReference>
<keyword evidence="7 10" id="KW-0862">Zinc</keyword>
<dbReference type="GO" id="GO:0005737">
    <property type="term" value="C:cytoplasm"/>
    <property type="evidence" value="ECO:0007669"/>
    <property type="project" value="TreeGrafter"/>
</dbReference>
<proteinExistence type="inferred from homology"/>
<dbReference type="PANTHER" id="PTHR21497">
    <property type="entry name" value="UBIQUITIN LIGASE E3 ALPHA-RELATED"/>
    <property type="match status" value="1"/>
</dbReference>
<evidence type="ECO:0000256" key="11">
    <source>
        <dbReference type="SAM" id="MobiDB-lite"/>
    </source>
</evidence>
<dbReference type="InterPro" id="IPR039164">
    <property type="entry name" value="UBR1-like"/>
</dbReference>
<keyword evidence="4 10" id="KW-0479">Metal-binding</keyword>
<dbReference type="HOGENOM" id="CLU_000684_0_0_1"/>
<dbReference type="InterPro" id="IPR036390">
    <property type="entry name" value="WH_DNA-bd_sf"/>
</dbReference>
<evidence type="ECO:0000259" key="12">
    <source>
        <dbReference type="PROSITE" id="PS51157"/>
    </source>
</evidence>
<comment type="similarity">
    <text evidence="8 10">Belongs to the E3 ubiquitin-protein ligase UBR1-like family.</text>
</comment>
<evidence type="ECO:0000256" key="4">
    <source>
        <dbReference type="ARBA" id="ARBA00022723"/>
    </source>
</evidence>
<dbReference type="CDD" id="cd19673">
    <property type="entry name" value="UBR-box_UBR3"/>
    <property type="match status" value="1"/>
</dbReference>
<keyword evidence="5 10" id="KW-0863">Zinc-finger</keyword>
<comment type="pathway">
    <text evidence="2 10">Protein modification; protein ubiquitination.</text>
</comment>
<dbReference type="InterPro" id="IPR055194">
    <property type="entry name" value="UBR1-like_WH"/>
</dbReference>
<dbReference type="SUPFAM" id="SSF46785">
    <property type="entry name" value="Winged helix' DNA-binding domain"/>
    <property type="match status" value="1"/>
</dbReference>
<gene>
    <name evidence="13" type="ORF">M408DRAFT_19984</name>
</gene>
<dbReference type="InterPro" id="IPR003769">
    <property type="entry name" value="ClpS_core"/>
</dbReference>
<dbReference type="Proteomes" id="UP000054097">
    <property type="component" value="Unassembled WGS sequence"/>
</dbReference>
<evidence type="ECO:0000256" key="10">
    <source>
        <dbReference type="RuleBase" id="RU366018"/>
    </source>
</evidence>
<dbReference type="GO" id="GO:0061630">
    <property type="term" value="F:ubiquitin protein ligase activity"/>
    <property type="evidence" value="ECO:0007669"/>
    <property type="project" value="UniProtKB-UniRule"/>
</dbReference>
<dbReference type="PROSITE" id="PS51157">
    <property type="entry name" value="ZF_UBR"/>
    <property type="match status" value="1"/>
</dbReference>
<keyword evidence="14" id="KW-1185">Reference proteome</keyword>
<comment type="function">
    <text evidence="10">Ubiquitin ligase protein which is a component of the N-end rule pathway. Recognizes and binds to proteins bearing specific N-terminal residues that are destabilizing according to the N-end rule, leading to their ubiquitination and subsequent degradation.</text>
</comment>
<name>A0A0C3BMG5_SERVB</name>
<evidence type="ECO:0000313" key="14">
    <source>
        <dbReference type="Proteomes" id="UP000054097"/>
    </source>
</evidence>
<evidence type="ECO:0000256" key="8">
    <source>
        <dbReference type="ARBA" id="ARBA00046341"/>
    </source>
</evidence>
<evidence type="ECO:0000256" key="5">
    <source>
        <dbReference type="ARBA" id="ARBA00022771"/>
    </source>
</evidence>
<dbReference type="FunFam" id="2.10.110.30:FF:000002">
    <property type="entry name" value="Putative e3 ubiquitin-protein ligase ubr3"/>
    <property type="match status" value="1"/>
</dbReference>
<reference evidence="13 14" key="1">
    <citation type="submission" date="2014-04" db="EMBL/GenBank/DDBJ databases">
        <authorList>
            <consortium name="DOE Joint Genome Institute"/>
            <person name="Kuo A."/>
            <person name="Zuccaro A."/>
            <person name="Kohler A."/>
            <person name="Nagy L.G."/>
            <person name="Floudas D."/>
            <person name="Copeland A."/>
            <person name="Barry K.W."/>
            <person name="Cichocki N."/>
            <person name="Veneault-Fourrey C."/>
            <person name="LaButti K."/>
            <person name="Lindquist E.A."/>
            <person name="Lipzen A."/>
            <person name="Lundell T."/>
            <person name="Morin E."/>
            <person name="Murat C."/>
            <person name="Sun H."/>
            <person name="Tunlid A."/>
            <person name="Henrissat B."/>
            <person name="Grigoriev I.V."/>
            <person name="Hibbett D.S."/>
            <person name="Martin F."/>
            <person name="Nordberg H.P."/>
            <person name="Cantor M.N."/>
            <person name="Hua S.X."/>
        </authorList>
    </citation>
    <scope>NUCLEOTIDE SEQUENCE [LARGE SCALE GENOMIC DNA]</scope>
    <source>
        <strain evidence="13 14">MAFF 305830</strain>
    </source>
</reference>
<dbReference type="OrthoDB" id="26387at2759"/>
<comment type="catalytic activity">
    <reaction evidence="1 10">
        <text>S-ubiquitinyl-[E2 ubiquitin-conjugating enzyme]-L-cysteine + [acceptor protein]-L-lysine = [E2 ubiquitin-conjugating enzyme]-L-cysteine + N(6)-ubiquitinyl-[acceptor protein]-L-lysine.</text>
        <dbReference type="EC" id="2.3.2.27"/>
    </reaction>
</comment>
<feature type="zinc finger region" description="UBR-type" evidence="9">
    <location>
        <begin position="94"/>
        <end position="166"/>
    </location>
</feature>
<keyword evidence="3 10" id="KW-0808">Transferase</keyword>
<dbReference type="InterPro" id="IPR014719">
    <property type="entry name" value="Ribosomal_bL12_C/ClpS-like"/>
</dbReference>
<dbReference type="SUPFAM" id="SSF54736">
    <property type="entry name" value="ClpS-like"/>
    <property type="match status" value="1"/>
</dbReference>
<reference evidence="14" key="2">
    <citation type="submission" date="2015-01" db="EMBL/GenBank/DDBJ databases">
        <title>Evolutionary Origins and Diversification of the Mycorrhizal Mutualists.</title>
        <authorList>
            <consortium name="DOE Joint Genome Institute"/>
            <consortium name="Mycorrhizal Genomics Consortium"/>
            <person name="Kohler A."/>
            <person name="Kuo A."/>
            <person name="Nagy L.G."/>
            <person name="Floudas D."/>
            <person name="Copeland A."/>
            <person name="Barry K.W."/>
            <person name="Cichocki N."/>
            <person name="Veneault-Fourrey C."/>
            <person name="LaButti K."/>
            <person name="Lindquist E.A."/>
            <person name="Lipzen A."/>
            <person name="Lundell T."/>
            <person name="Morin E."/>
            <person name="Murat C."/>
            <person name="Riley R."/>
            <person name="Ohm R."/>
            <person name="Sun H."/>
            <person name="Tunlid A."/>
            <person name="Henrissat B."/>
            <person name="Grigoriev I.V."/>
            <person name="Hibbett D.S."/>
            <person name="Martin F."/>
        </authorList>
    </citation>
    <scope>NUCLEOTIDE SEQUENCE [LARGE SCALE GENOMIC DNA]</scope>
    <source>
        <strain evidence="14">MAFF 305830</strain>
    </source>
</reference>
<organism evidence="13 14">
    <name type="scientific">Serendipita vermifera MAFF 305830</name>
    <dbReference type="NCBI Taxonomy" id="933852"/>
    <lineage>
        <taxon>Eukaryota</taxon>
        <taxon>Fungi</taxon>
        <taxon>Dikarya</taxon>
        <taxon>Basidiomycota</taxon>
        <taxon>Agaricomycotina</taxon>
        <taxon>Agaricomycetes</taxon>
        <taxon>Sebacinales</taxon>
        <taxon>Serendipitaceae</taxon>
        <taxon>Serendipita</taxon>
    </lineage>
</organism>
<feature type="region of interest" description="Disordered" evidence="11">
    <location>
        <begin position="160"/>
        <end position="187"/>
    </location>
</feature>
<protein>
    <recommendedName>
        <fullName evidence="10">E3 ubiquitin-protein ligase</fullName>
        <ecNumber evidence="10">2.3.2.27</ecNumber>
    </recommendedName>
</protein>
<dbReference type="GO" id="GO:0071596">
    <property type="term" value="P:ubiquitin-dependent protein catabolic process via the N-end rule pathway"/>
    <property type="evidence" value="ECO:0007669"/>
    <property type="project" value="UniProtKB-UniRule"/>
</dbReference>
<sequence length="1763" mass="197851">MALAMHGKRAGNSRERVQDPIERLRLALDTLPNTLHWLFNPPARARILAELYGALFGPNFSLFLSSHDNLATGSLLSEAQAQSSIKPPVEDGPRACQHVFKKGECCFRCKDCAMDDSCIMCAKCFYATEHTGHVVTFCISQQPGGSCDCGDPEVWRHPINCPHHHPNSTGSTSNTPQTSGKNQASPVSAAFRESMGKVVGCAIDFVLDVLDFSPEEALLPTSHEALNDQPSADPQLKEYWAIVLWNDEKHSYDEAVAHLQHMTGCNLQQATAVVLRTDEEGRDVIEVAGDAKRLLETARKINSIDLTVTMRRAFDTFREHMAAVIIEWLLDLLQCHVGGDKNVLKEVIAKEMFAPRTPNSTYSDVAQLYPEAHEGARLDWLFVYHPRLWKRPRLNLKQIYITILTMSRQNRLDVAVHYANVFHRIIDSYLLVDREAETSIKFFALDLFTVPSVAAHLVCESGVLSRLLAVIAGFFTNQIMNKRIVFPPDPNHPMDVEGYPFRSKRYMPIFSDIRYICNNRSVQEIISSETIAISEFAAVCAMFMGIQPNKRARGNHVEYESDSWINVFNVTLSLSRVVKAFGESFNASTTKALLACIEVVMNQIQRVCSMEEPRLDTNHYSPPVFHTVDFGGISYKIIDFDVLSSWVSFHNAPQWLLAELFKQTHLLGEEQMSQMQIPDLKTAIAQKFDEAAILQIIEFPLRVLALIAQVRAGLWVRNGFPIRGQLVHYRDFMLRELCYDQDLFLMQTAMVLINPDLVLVSMLDRYQLRDWMAGNKSHPECEPTHLAGLVEEFLFTLIYCVGDPSNAMQLSLEAVCRREIIHALAPGPVSFTDLCKRVPERLIEEASFEHVLQDVSVFKRAEGVSDSGSYELKEVYLTEVDPFFYHYTRARREEVENVLKAKLTKGGTKDPIVLPKAYKIDSGPFKTLENVLTSSVLLQIMFYTISNFVDGPPMAEGAVSTDAILDQAVHLIMLAVTQVGPLFTTIAKTTKFGDSTLVELLCSMEVRDASKALRPRIQWCLTKMTEFDSSIRQLRHVPEEKQTVDASAEAKKLAAKARQEAIMKQFANAQKMFLDAYDDEEEEAVENAPQSDQPEEVLEPCILCQEKMDSTHPFGTIAGIHPSRIVRYTPTPGSPAWSEVITAPVSLDQEAKPNVTSNDGPGTPSPRPLRFGAYAATCGHMVHYHCFNEYLEAIRSRHRVQPQRQHPECLERGEFICPLCKSLGNCLLPVIPPTSKSAARPLGFAEWLRALGIELLRSTPDRQLERHQFSSGTGEFMFWAAEDIAWPIETSAFVPGDEVAATVRAASAMISKQSTLLRTRPEPPYGERGTGFYLPEGLGSYTLSALEVAYRGIPGGTSRGFLEKMPDTAGRCIRGIVGTLSRMAGVHFRSRKASAFESIRLAIAKRLLPDWTREEQYRHPFLLRDPYALLFETAAVAPEYIPNVTCALYYGILLRTLFALMQQLSTATTSHMSPLEPTQYEQFLGSVAVLVKSAARHSPTLDRAADRVLAIFGEGRLERLLYSYTLPALRSLLIFTHFVCPWAVTPLQIEDMGLTEYERSLKMLSIPAPSELHSHESIQVLLAGWCTHFGQFYALSPNECIFKLDYPGVYHLSYLPPILDLMWQGNDAGLTCMRCNTIPADPAICLICGTLVCHQSYCCRGTDWSQRGECNMHTRECSGPIGIYFLLKRCVVLYLYGDSGSYAPPPYVDSHGEIDMGLRRGRRQYLHPVRMEEIRKTWLLNGVPSAVSRRIEVTTDAGGWESL</sequence>
<evidence type="ECO:0000256" key="6">
    <source>
        <dbReference type="ARBA" id="ARBA00022786"/>
    </source>
</evidence>
<dbReference type="GO" id="GO:0016567">
    <property type="term" value="P:protein ubiquitination"/>
    <property type="evidence" value="ECO:0007669"/>
    <property type="project" value="UniProtKB-UniRule"/>
</dbReference>
<dbReference type="Gene3D" id="3.30.1390.10">
    <property type="match status" value="1"/>
</dbReference>
<dbReference type="InterPro" id="IPR042065">
    <property type="entry name" value="E3_ELL-like"/>
</dbReference>
<dbReference type="EC" id="2.3.2.27" evidence="10"/>
<dbReference type="GO" id="GO:0000151">
    <property type="term" value="C:ubiquitin ligase complex"/>
    <property type="evidence" value="ECO:0007669"/>
    <property type="project" value="TreeGrafter"/>
</dbReference>
<evidence type="ECO:0000256" key="2">
    <source>
        <dbReference type="ARBA" id="ARBA00004906"/>
    </source>
</evidence>
<evidence type="ECO:0000256" key="1">
    <source>
        <dbReference type="ARBA" id="ARBA00000900"/>
    </source>
</evidence>
<dbReference type="InterPro" id="IPR044046">
    <property type="entry name" value="E3_ligase_UBR-like_C"/>
</dbReference>
<dbReference type="Pfam" id="PF02617">
    <property type="entry name" value="ClpS"/>
    <property type="match status" value="1"/>
</dbReference>
<feature type="compositionally biased region" description="Polar residues" evidence="11">
    <location>
        <begin position="167"/>
        <end position="186"/>
    </location>
</feature>
<dbReference type="InterPro" id="IPR003126">
    <property type="entry name" value="Znf_UBR"/>
</dbReference>
<dbReference type="Pfam" id="PF18995">
    <property type="entry name" value="PRT6_C"/>
    <property type="match status" value="1"/>
</dbReference>
<evidence type="ECO:0000313" key="13">
    <source>
        <dbReference type="EMBL" id="KIM32596.1"/>
    </source>
</evidence>
<dbReference type="Gene3D" id="1.10.10.2670">
    <property type="entry name" value="E3 ubiquitin-protein ligase"/>
    <property type="match status" value="1"/>
</dbReference>
<dbReference type="Pfam" id="PF22960">
    <property type="entry name" value="WHD_UBR1"/>
    <property type="match status" value="1"/>
</dbReference>
<dbReference type="UniPathway" id="UPA00143"/>
<keyword evidence="6 10" id="KW-0833">Ubl conjugation pathway</keyword>
<dbReference type="Pfam" id="PF02207">
    <property type="entry name" value="zf-UBR"/>
    <property type="match status" value="1"/>
</dbReference>
<feature type="domain" description="UBR-type" evidence="12">
    <location>
        <begin position="94"/>
        <end position="166"/>
    </location>
</feature>
<dbReference type="SMART" id="SM00396">
    <property type="entry name" value="ZnF_UBR1"/>
    <property type="match status" value="1"/>
</dbReference>
<dbReference type="STRING" id="933852.A0A0C3BMG5"/>
<accession>A0A0C3BMG5</accession>
<dbReference type="Gene3D" id="2.10.110.30">
    <property type="match status" value="1"/>
</dbReference>
<dbReference type="PANTHER" id="PTHR21497:SF24">
    <property type="entry name" value="E3 UBIQUITIN-PROTEIN LIGASE UBR1"/>
    <property type="match status" value="1"/>
</dbReference>
<dbReference type="EMBL" id="KN824279">
    <property type="protein sequence ID" value="KIM32596.1"/>
    <property type="molecule type" value="Genomic_DNA"/>
</dbReference>